<dbReference type="RefSeq" id="WP_390317619.1">
    <property type="nucleotide sequence ID" value="NZ_JBHSPB010000011.1"/>
</dbReference>
<dbReference type="EMBL" id="JBHSPB010000011">
    <property type="protein sequence ID" value="MFC5722232.1"/>
    <property type="molecule type" value="Genomic_DNA"/>
</dbReference>
<comment type="similarity">
    <text evidence="1">Belongs to the HIBADH-related family.</text>
</comment>
<dbReference type="InterPro" id="IPR013328">
    <property type="entry name" value="6PGD_dom2"/>
</dbReference>
<dbReference type="InterPro" id="IPR036291">
    <property type="entry name" value="NAD(P)-bd_dom_sf"/>
</dbReference>
<keyword evidence="2 5" id="KW-0560">Oxidoreductase</keyword>
<dbReference type="EC" id="1.1.-.-" evidence="5"/>
<keyword evidence="6" id="KW-1185">Reference proteome</keyword>
<reference evidence="6" key="1">
    <citation type="journal article" date="2019" name="Int. J. Syst. Evol. Microbiol.">
        <title>The Global Catalogue of Microorganisms (GCM) 10K type strain sequencing project: providing services to taxonomists for standard genome sequencing and annotation.</title>
        <authorList>
            <consortium name="The Broad Institute Genomics Platform"/>
            <consortium name="The Broad Institute Genome Sequencing Center for Infectious Disease"/>
            <person name="Wu L."/>
            <person name="Ma J."/>
        </authorList>
    </citation>
    <scope>NUCLEOTIDE SEQUENCE [LARGE SCALE GENOMIC DNA]</scope>
    <source>
        <strain evidence="6">CGMCC 4.7304</strain>
    </source>
</reference>
<feature type="domain" description="NADPH-dependent reductive aminase-like C-terminal" evidence="4">
    <location>
        <begin position="160"/>
        <end position="289"/>
    </location>
</feature>
<dbReference type="Pfam" id="PF21761">
    <property type="entry name" value="RedAm-like_C"/>
    <property type="match status" value="1"/>
</dbReference>
<name>A0ABW0Z1C3_9ACTN</name>
<dbReference type="Proteomes" id="UP001596083">
    <property type="component" value="Unassembled WGS sequence"/>
</dbReference>
<dbReference type="PIRSF" id="PIRSF000103">
    <property type="entry name" value="HIBADH"/>
    <property type="match status" value="1"/>
</dbReference>
<dbReference type="SUPFAM" id="SSF51735">
    <property type="entry name" value="NAD(P)-binding Rossmann-fold domains"/>
    <property type="match status" value="1"/>
</dbReference>
<dbReference type="Gene3D" id="3.40.50.720">
    <property type="entry name" value="NAD(P)-binding Rossmann-like Domain"/>
    <property type="match status" value="1"/>
</dbReference>
<evidence type="ECO:0000259" key="3">
    <source>
        <dbReference type="Pfam" id="PF03446"/>
    </source>
</evidence>
<evidence type="ECO:0000256" key="1">
    <source>
        <dbReference type="ARBA" id="ARBA00009080"/>
    </source>
</evidence>
<dbReference type="InterPro" id="IPR015815">
    <property type="entry name" value="HIBADH-related"/>
</dbReference>
<dbReference type="Pfam" id="PF03446">
    <property type="entry name" value="NAD_binding_2"/>
    <property type="match status" value="1"/>
</dbReference>
<evidence type="ECO:0000313" key="6">
    <source>
        <dbReference type="Proteomes" id="UP001596083"/>
    </source>
</evidence>
<feature type="domain" description="6-phosphogluconate dehydrogenase NADP-binding" evidence="3">
    <location>
        <begin position="5"/>
        <end position="155"/>
    </location>
</feature>
<proteinExistence type="inferred from homology"/>
<comment type="caution">
    <text evidence="5">The sequence shown here is derived from an EMBL/GenBank/DDBJ whole genome shotgun (WGS) entry which is preliminary data.</text>
</comment>
<sequence length="299" mass="29797">MSARVTVLGLGPMGGALAGAFLAAGHRTTVWNRTPGRADALAGRGAVVAPSAAAALAASPVGVLALASYDAVREVLAPVAAGLAGCTLVNLTSGSPPDARETAAWAEARGAAYLDGVVMTTPSGVGDPDFLQLYGGSRAVFETHRATLAALGSPVHLGPDPALSSVYDTALLGLLWSSLTGWLHGVALTGCEGPGGSVPATAFTEVAGRYLKAVGLFMSAYAPQIDAGRYPAAGFPLDLHLMTMDILVHASELGSVSTGLPRLLRELASRAVAAGHGGDSYARLIEYVRGGGAGGGAAG</sequence>
<accession>A0ABW0Z1C3</accession>
<dbReference type="Gene3D" id="1.10.1040.10">
    <property type="entry name" value="N-(1-d-carboxylethyl)-l-norvaline Dehydrogenase, domain 2"/>
    <property type="match status" value="1"/>
</dbReference>
<dbReference type="InterPro" id="IPR051265">
    <property type="entry name" value="HIBADH-related_NP60_sf"/>
</dbReference>
<gene>
    <name evidence="5" type="ORF">ACFP1Z_18875</name>
</gene>
<protein>
    <submittedName>
        <fullName evidence="5">NAD(P)-dependent oxidoreductase</fullName>
        <ecNumber evidence="5">1.1.-.-</ecNumber>
    </submittedName>
</protein>
<dbReference type="GO" id="GO:0016491">
    <property type="term" value="F:oxidoreductase activity"/>
    <property type="evidence" value="ECO:0007669"/>
    <property type="project" value="UniProtKB-KW"/>
</dbReference>
<evidence type="ECO:0000259" key="4">
    <source>
        <dbReference type="Pfam" id="PF21761"/>
    </source>
</evidence>
<dbReference type="PANTHER" id="PTHR43580:SF2">
    <property type="entry name" value="CYTOKINE-LIKE NUCLEAR FACTOR N-PAC"/>
    <property type="match status" value="1"/>
</dbReference>
<evidence type="ECO:0000313" key="5">
    <source>
        <dbReference type="EMBL" id="MFC5722232.1"/>
    </source>
</evidence>
<evidence type="ECO:0000256" key="2">
    <source>
        <dbReference type="ARBA" id="ARBA00023002"/>
    </source>
</evidence>
<organism evidence="5 6">
    <name type="scientific">Streptomyces gamaensis</name>
    <dbReference type="NCBI Taxonomy" id="1763542"/>
    <lineage>
        <taxon>Bacteria</taxon>
        <taxon>Bacillati</taxon>
        <taxon>Actinomycetota</taxon>
        <taxon>Actinomycetes</taxon>
        <taxon>Kitasatosporales</taxon>
        <taxon>Streptomycetaceae</taxon>
        <taxon>Streptomyces</taxon>
    </lineage>
</organism>
<dbReference type="PANTHER" id="PTHR43580">
    <property type="entry name" value="OXIDOREDUCTASE GLYR1-RELATED"/>
    <property type="match status" value="1"/>
</dbReference>
<dbReference type="InterPro" id="IPR006115">
    <property type="entry name" value="6PGDH_NADP-bd"/>
</dbReference>
<dbReference type="InterPro" id="IPR048666">
    <property type="entry name" value="RedAm-like_C"/>
</dbReference>